<organism evidence="1 2">
    <name type="scientific">Ruegeria halocynthiae</name>
    <dbReference type="NCBI Taxonomy" id="985054"/>
    <lineage>
        <taxon>Bacteria</taxon>
        <taxon>Pseudomonadati</taxon>
        <taxon>Pseudomonadota</taxon>
        <taxon>Alphaproteobacteria</taxon>
        <taxon>Rhodobacterales</taxon>
        <taxon>Roseobacteraceae</taxon>
        <taxon>Ruegeria</taxon>
    </lineage>
</organism>
<keyword evidence="2" id="KW-1185">Reference proteome</keyword>
<dbReference type="STRING" id="985054.SAMN05444358_10252"/>
<protein>
    <submittedName>
        <fullName evidence="1">Predicted metal-binding protein</fullName>
    </submittedName>
</protein>
<dbReference type="OrthoDB" id="8364077at2"/>
<sequence length="118" mass="13062">MQDMADHFILVCESCIGGQTTDDMRNALADKLPSGFVIRTASCMAGCDHPRTVGFQAIGKAQYLFGDIQTAHEVQALAEFAMQYRQSPDGWTNATDRPRALINKTLSRMPRIENGVRL</sequence>
<dbReference type="Proteomes" id="UP000183400">
    <property type="component" value="Unassembled WGS sequence"/>
</dbReference>
<gene>
    <name evidence="1" type="ORF">SAMN05444358_10252</name>
</gene>
<proteinExistence type="predicted"/>
<dbReference type="InterPro" id="IPR012863">
    <property type="entry name" value="DUF1636"/>
</dbReference>
<name>A0A1H2XTR1_9RHOB</name>
<reference evidence="2" key="1">
    <citation type="submission" date="2016-10" db="EMBL/GenBank/DDBJ databases">
        <authorList>
            <person name="Varghese N."/>
            <person name="Submissions S."/>
        </authorList>
    </citation>
    <scope>NUCLEOTIDE SEQUENCE [LARGE SCALE GENOMIC DNA]</scope>
    <source>
        <strain evidence="2">DSM 27839</strain>
    </source>
</reference>
<dbReference type="RefSeq" id="WP_074736588.1">
    <property type="nucleotide sequence ID" value="NZ_FNNP01000002.1"/>
</dbReference>
<accession>A0A1H2XTR1</accession>
<dbReference type="EMBL" id="FNNP01000002">
    <property type="protein sequence ID" value="SDW96180.1"/>
    <property type="molecule type" value="Genomic_DNA"/>
</dbReference>
<evidence type="ECO:0000313" key="1">
    <source>
        <dbReference type="EMBL" id="SDW96180.1"/>
    </source>
</evidence>
<evidence type="ECO:0000313" key="2">
    <source>
        <dbReference type="Proteomes" id="UP000183400"/>
    </source>
</evidence>
<dbReference type="AlphaFoldDB" id="A0A1H2XTR1"/>
<dbReference type="Pfam" id="PF07845">
    <property type="entry name" value="DUF1636"/>
    <property type="match status" value="1"/>
</dbReference>